<dbReference type="VEuPathDB" id="FungiDB:yc1106_09713"/>
<dbReference type="InterPro" id="IPR000014">
    <property type="entry name" value="PAS"/>
</dbReference>
<dbReference type="PROSITE" id="PS50113">
    <property type="entry name" value="PAC"/>
    <property type="match status" value="1"/>
</dbReference>
<feature type="domain" description="PAC" evidence="5">
    <location>
        <begin position="523"/>
        <end position="576"/>
    </location>
</feature>
<evidence type="ECO:0000313" key="7">
    <source>
        <dbReference type="Proteomes" id="UP001056012"/>
    </source>
</evidence>
<feature type="compositionally biased region" description="Polar residues" evidence="4">
    <location>
        <begin position="798"/>
        <end position="809"/>
    </location>
</feature>
<feature type="compositionally biased region" description="Polar residues" evidence="4">
    <location>
        <begin position="172"/>
        <end position="216"/>
    </location>
</feature>
<dbReference type="GO" id="GO:0005634">
    <property type="term" value="C:nucleus"/>
    <property type="evidence" value="ECO:0007669"/>
    <property type="project" value="TreeGrafter"/>
</dbReference>
<dbReference type="Pfam" id="PF13426">
    <property type="entry name" value="PAS_9"/>
    <property type="match status" value="1"/>
</dbReference>
<dbReference type="PANTHER" id="PTHR47429">
    <property type="entry name" value="PROTEIN TWIN LOV 1"/>
    <property type="match status" value="1"/>
</dbReference>
<evidence type="ECO:0000313" key="6">
    <source>
        <dbReference type="EMBL" id="USP82439.1"/>
    </source>
</evidence>
<dbReference type="AlphaFoldDB" id="A0A9Q8ZGU6"/>
<dbReference type="Gene3D" id="3.30.450.20">
    <property type="entry name" value="PAS domain"/>
    <property type="match status" value="1"/>
</dbReference>
<keyword evidence="1" id="KW-0285">Flavoprotein</keyword>
<dbReference type="OrthoDB" id="447251at2759"/>
<feature type="compositionally biased region" description="Basic and acidic residues" evidence="4">
    <location>
        <begin position="143"/>
        <end position="152"/>
    </location>
</feature>
<feature type="region of interest" description="Disordered" evidence="4">
    <location>
        <begin position="130"/>
        <end position="287"/>
    </location>
</feature>
<dbReference type="PANTHER" id="PTHR47429:SF9">
    <property type="entry name" value="PAS DOMAIN-CONTAINING PROTEIN"/>
    <property type="match status" value="1"/>
</dbReference>
<feature type="compositionally biased region" description="Polar residues" evidence="4">
    <location>
        <begin position="132"/>
        <end position="142"/>
    </location>
</feature>
<feature type="compositionally biased region" description="Low complexity" evidence="4">
    <location>
        <begin position="217"/>
        <end position="232"/>
    </location>
</feature>
<feature type="region of interest" description="Disordered" evidence="4">
    <location>
        <begin position="853"/>
        <end position="898"/>
    </location>
</feature>
<gene>
    <name evidence="6" type="ORF">yc1106_09713</name>
</gene>
<dbReference type="SUPFAM" id="SSF55785">
    <property type="entry name" value="PYP-like sensor domain (PAS domain)"/>
    <property type="match status" value="1"/>
</dbReference>
<reference evidence="6" key="1">
    <citation type="submission" date="2021-12" db="EMBL/GenBank/DDBJ databases">
        <title>Curvularia clavata genome.</title>
        <authorList>
            <person name="Cao Y."/>
        </authorList>
    </citation>
    <scope>NUCLEOTIDE SEQUENCE</scope>
    <source>
        <strain evidence="6">Yc1106</strain>
    </source>
</reference>
<evidence type="ECO:0000256" key="4">
    <source>
        <dbReference type="SAM" id="MobiDB-lite"/>
    </source>
</evidence>
<dbReference type="Proteomes" id="UP001056012">
    <property type="component" value="Chromosome 8"/>
</dbReference>
<proteinExistence type="predicted"/>
<feature type="compositionally biased region" description="Basic residues" evidence="4">
    <location>
        <begin position="1"/>
        <end position="10"/>
    </location>
</feature>
<name>A0A9Q8ZGU6_CURCL</name>
<sequence>MSLFKNKIRSAHGMFSQKRSSDASRTSASTSTSAQKGSPSELAPAYVDSVMAPDADAQAKDDGSGGALDEPLVLDFATMLGGAEPIGASAPLSPVISSGDYGRRGSWHSEDDNFAPAPQVEFARREIHIPFRTSSSTPQAQQHRVELQRRLSQEPTSPIWPATPERNRSRAHSYSRTPSATPKRSQTPKNPQTPRNSQIIRDSQTPNDYFQTPKGSQTPRRSQTPQNPQTPQAAETEPPAMRSSADSVISYESVAPSIATQQLGPLQQKGGTLDDGDRLSPLLEDDPHSFDLVPAPVENERALFSLENRADQLFSREHLHAIFADTASLLRFTSFLSTYRPNSLPKLVYYLDALKALRAINYANAVAEALEPIDGLNFTETAARSTVNASLEEKANLAFDVLVRDDLPAFITHIFVQVASASISKRVTGNLPPMLREASEGLAEVFCLTDPSRTDNPIIFASEGRYPLKHDIVCVTDRRLEFHRTTQYGVNYAIGRNCRFLQGPRTNRHSVARFAKASREGKDHSEVFLNYRRDGSPFMNLLMIAPLCDSRGTVRYFIGAQIDVTGLVKDGTELDAFRRMVDQEEGLIEKDSPKDEFQALSEMFNNTELDTVRRYGGNMHREHLEEKDDGSIQHKPRLLIQDRSTFEVDGPEKPSISSDGRLSGPYKHYLIVRPAPSLRILFTSPSLRVPGILQSRFLDRIGGSNRVRASLGDALADGSRGVTAKIRWLPHPVEDLEEATDEGRPRWIHCTPLLGQNGSVGVWMVVLVDEKEHTQPNRRFRQAPPIPNDIRNNSIAASLRSRNNTQLSDYSDENGYPSRVASPIGNGYSNGHGNGYTNGHGNGVARVSAMDNLRQPASPRRAQSPLAYEQRAMRSGPSSVKDFVNGPVGPGSIDSFRI</sequence>
<organism evidence="6 7">
    <name type="scientific">Curvularia clavata</name>
    <dbReference type="NCBI Taxonomy" id="95742"/>
    <lineage>
        <taxon>Eukaryota</taxon>
        <taxon>Fungi</taxon>
        <taxon>Dikarya</taxon>
        <taxon>Ascomycota</taxon>
        <taxon>Pezizomycotina</taxon>
        <taxon>Dothideomycetes</taxon>
        <taxon>Pleosporomycetidae</taxon>
        <taxon>Pleosporales</taxon>
        <taxon>Pleosporineae</taxon>
        <taxon>Pleosporaceae</taxon>
        <taxon>Curvularia</taxon>
    </lineage>
</organism>
<protein>
    <recommendedName>
        <fullName evidence="5">PAC domain-containing protein</fullName>
    </recommendedName>
</protein>
<feature type="region of interest" description="Disordered" evidence="4">
    <location>
        <begin position="1"/>
        <end position="69"/>
    </location>
</feature>
<dbReference type="EMBL" id="CP089281">
    <property type="protein sequence ID" value="USP82439.1"/>
    <property type="molecule type" value="Genomic_DNA"/>
</dbReference>
<evidence type="ECO:0000259" key="5">
    <source>
        <dbReference type="PROSITE" id="PS50113"/>
    </source>
</evidence>
<keyword evidence="3" id="KW-0157">Chromophore</keyword>
<feature type="compositionally biased region" description="Low complexity" evidence="4">
    <location>
        <begin position="23"/>
        <end position="34"/>
    </location>
</feature>
<keyword evidence="7" id="KW-1185">Reference proteome</keyword>
<keyword evidence="2" id="KW-0288">FMN</keyword>
<evidence type="ECO:0000256" key="2">
    <source>
        <dbReference type="ARBA" id="ARBA00022643"/>
    </source>
</evidence>
<evidence type="ECO:0000256" key="1">
    <source>
        <dbReference type="ARBA" id="ARBA00022630"/>
    </source>
</evidence>
<dbReference type="InterPro" id="IPR035965">
    <property type="entry name" value="PAS-like_dom_sf"/>
</dbReference>
<evidence type="ECO:0000256" key="3">
    <source>
        <dbReference type="ARBA" id="ARBA00022991"/>
    </source>
</evidence>
<feature type="region of interest" description="Disordered" evidence="4">
    <location>
        <begin position="798"/>
        <end position="820"/>
    </location>
</feature>
<dbReference type="InterPro" id="IPR000700">
    <property type="entry name" value="PAS-assoc_C"/>
</dbReference>
<accession>A0A9Q8ZGU6</accession>